<accession>A0ABY6PFP2</accession>
<dbReference type="Gene3D" id="3.50.50.60">
    <property type="entry name" value="FAD/NAD(P)-binding domain"/>
    <property type="match status" value="2"/>
</dbReference>
<gene>
    <name evidence="5" type="ORF">OJ254_22875</name>
</gene>
<name>A0ABY6PFP2_9ACTN</name>
<dbReference type="InterPro" id="IPR036188">
    <property type="entry name" value="FAD/NAD-bd_sf"/>
</dbReference>
<dbReference type="PANTHER" id="PTHR13789:SF309">
    <property type="entry name" value="PUTATIVE (AFU_ORTHOLOGUE AFUA_6G14510)-RELATED"/>
    <property type="match status" value="1"/>
</dbReference>
<evidence type="ECO:0000313" key="6">
    <source>
        <dbReference type="Proteomes" id="UP001164959"/>
    </source>
</evidence>
<dbReference type="Proteomes" id="UP001164959">
    <property type="component" value="Chromosome"/>
</dbReference>
<proteinExistence type="predicted"/>
<dbReference type="PANTHER" id="PTHR13789">
    <property type="entry name" value="MONOOXYGENASE"/>
    <property type="match status" value="1"/>
</dbReference>
<evidence type="ECO:0000256" key="2">
    <source>
        <dbReference type="ARBA" id="ARBA00023033"/>
    </source>
</evidence>
<dbReference type="RefSeq" id="WP_265363832.1">
    <property type="nucleotide sequence ID" value="NZ_CP110636.1"/>
</dbReference>
<feature type="compositionally biased region" description="Low complexity" evidence="3">
    <location>
        <begin position="29"/>
        <end position="43"/>
    </location>
</feature>
<feature type="compositionally biased region" description="Low complexity" evidence="3">
    <location>
        <begin position="184"/>
        <end position="197"/>
    </location>
</feature>
<keyword evidence="6" id="KW-1185">Reference proteome</keyword>
<dbReference type="PRINTS" id="PR00420">
    <property type="entry name" value="RNGMNOXGNASE"/>
</dbReference>
<dbReference type="InterPro" id="IPR050493">
    <property type="entry name" value="FAD-dep_Monooxygenase_BioMet"/>
</dbReference>
<feature type="region of interest" description="Disordered" evidence="3">
    <location>
        <begin position="446"/>
        <end position="465"/>
    </location>
</feature>
<dbReference type="GO" id="GO:0004497">
    <property type="term" value="F:monooxygenase activity"/>
    <property type="evidence" value="ECO:0007669"/>
    <property type="project" value="UniProtKB-KW"/>
</dbReference>
<protein>
    <submittedName>
        <fullName evidence="5">FAD-dependent monooxygenase</fullName>
    </submittedName>
</protein>
<feature type="compositionally biased region" description="Basic and acidic residues" evidence="3">
    <location>
        <begin position="162"/>
        <end position="173"/>
    </location>
</feature>
<evidence type="ECO:0000313" key="5">
    <source>
        <dbReference type="EMBL" id="UZJ32601.1"/>
    </source>
</evidence>
<reference evidence="5" key="1">
    <citation type="submission" date="2022-11" db="EMBL/GenBank/DDBJ databases">
        <title>Identification and genomic analyses of a novel endophytic actinobacterium Streptomyces endophytica sp. nov. with potential for biocontrol of Yam anthracnose.</title>
        <authorList>
            <person name="Huang X."/>
        </authorList>
    </citation>
    <scope>NUCLEOTIDE SEQUENCE</scope>
    <source>
        <strain evidence="5">HNM0140</strain>
    </source>
</reference>
<sequence>MEQPRTALVIGGGIGGLTAAVALDRRGGRSPSSSGPPRWSRSGRASRWRRTPSARWTRSRWETRCARGPTGRGGELRLPGGRRLARTDNTAAVRRFGGPVVIAHRAELVALLAARLPEGAVRTHATATLVDPGDPRPGGRPARVRIAVPNTADADDGGNATADHHTNDRDNTRADPNGNDEDTTPATHPDTTPATHPHPAPDLELSADLVVAADGIHSAVRRAVFPGHPAPRYAGFTAWRFVVPAPDGVRGVAHETWGPGGVWGTVPLAGGRIYAYATAAVPAGGRAVDDERAELLRRFGAWHHPVPALLDAVGPAEVLRNDVYTAATPPPAFHHGRVALLGDAVHPMTPNLGQGGCQAVEDAVVLAHEAAPDADLGAALAAYTRQRLPRTMEVVRRAERIGRLSTWRSRPACALRAGLMAATARLAPDLALRALDGIADWRPPAGTYAAGARGTRTAARREEQE</sequence>
<organism evidence="5 6">
    <name type="scientific">Streptomyces endophytica</name>
    <dbReference type="NCBI Taxonomy" id="2991496"/>
    <lineage>
        <taxon>Bacteria</taxon>
        <taxon>Bacillati</taxon>
        <taxon>Actinomycetota</taxon>
        <taxon>Actinomycetes</taxon>
        <taxon>Kitasatosporales</taxon>
        <taxon>Streptomycetaceae</taxon>
        <taxon>Streptomyces</taxon>
    </lineage>
</organism>
<dbReference type="EMBL" id="CP110636">
    <property type="protein sequence ID" value="UZJ32601.1"/>
    <property type="molecule type" value="Genomic_DNA"/>
</dbReference>
<evidence type="ECO:0000259" key="4">
    <source>
        <dbReference type="Pfam" id="PF01494"/>
    </source>
</evidence>
<dbReference type="InterPro" id="IPR002938">
    <property type="entry name" value="FAD-bd"/>
</dbReference>
<feature type="compositionally biased region" description="Low complexity" evidence="3">
    <location>
        <begin position="446"/>
        <end position="457"/>
    </location>
</feature>
<evidence type="ECO:0000256" key="1">
    <source>
        <dbReference type="ARBA" id="ARBA00023002"/>
    </source>
</evidence>
<feature type="region of interest" description="Disordered" evidence="3">
    <location>
        <begin position="149"/>
        <end position="202"/>
    </location>
</feature>
<dbReference type="SUPFAM" id="SSF51905">
    <property type="entry name" value="FAD/NAD(P)-binding domain"/>
    <property type="match status" value="1"/>
</dbReference>
<dbReference type="Pfam" id="PF01494">
    <property type="entry name" value="FAD_binding_3"/>
    <property type="match status" value="1"/>
</dbReference>
<evidence type="ECO:0000256" key="3">
    <source>
        <dbReference type="SAM" id="MobiDB-lite"/>
    </source>
</evidence>
<keyword evidence="2 5" id="KW-0503">Monooxygenase</keyword>
<feature type="region of interest" description="Disordered" evidence="3">
    <location>
        <begin position="25"/>
        <end position="52"/>
    </location>
</feature>
<feature type="domain" description="FAD-binding" evidence="4">
    <location>
        <begin position="202"/>
        <end position="398"/>
    </location>
</feature>
<keyword evidence="1" id="KW-0560">Oxidoreductase</keyword>